<evidence type="ECO:0000313" key="1">
    <source>
        <dbReference type="EMBL" id="KAJ8647467.1"/>
    </source>
</evidence>
<keyword evidence="2" id="KW-1185">Reference proteome</keyword>
<organism evidence="1 2">
    <name type="scientific">Persea americana</name>
    <name type="common">Avocado</name>
    <dbReference type="NCBI Taxonomy" id="3435"/>
    <lineage>
        <taxon>Eukaryota</taxon>
        <taxon>Viridiplantae</taxon>
        <taxon>Streptophyta</taxon>
        <taxon>Embryophyta</taxon>
        <taxon>Tracheophyta</taxon>
        <taxon>Spermatophyta</taxon>
        <taxon>Magnoliopsida</taxon>
        <taxon>Magnoliidae</taxon>
        <taxon>Laurales</taxon>
        <taxon>Lauraceae</taxon>
        <taxon>Persea</taxon>
    </lineage>
</organism>
<protein>
    <submittedName>
        <fullName evidence="1">Uncharacterized protein</fullName>
    </submittedName>
</protein>
<gene>
    <name evidence="1" type="ORF">MRB53_000490</name>
</gene>
<evidence type="ECO:0000313" key="2">
    <source>
        <dbReference type="Proteomes" id="UP001234297"/>
    </source>
</evidence>
<accession>A0ACC2MP21</accession>
<proteinExistence type="predicted"/>
<dbReference type="Proteomes" id="UP001234297">
    <property type="component" value="Chromosome 1"/>
</dbReference>
<comment type="caution">
    <text evidence="1">The sequence shown here is derived from an EMBL/GenBank/DDBJ whole genome shotgun (WGS) entry which is preliminary data.</text>
</comment>
<sequence length="82" mass="9139">MSERGKEGCREEEKVNFEFDGVDAMRGENDREMPSDEYGRIARTRAFALCDEGVLAMRNNELSRAYEPGKGKGKKGEADGSC</sequence>
<reference evidence="1 2" key="1">
    <citation type="journal article" date="2022" name="Hortic Res">
        <title>A haplotype resolved chromosomal level avocado genome allows analysis of novel avocado genes.</title>
        <authorList>
            <person name="Nath O."/>
            <person name="Fletcher S.J."/>
            <person name="Hayward A."/>
            <person name="Shaw L.M."/>
            <person name="Masouleh A.K."/>
            <person name="Furtado A."/>
            <person name="Henry R.J."/>
            <person name="Mitter N."/>
        </authorList>
    </citation>
    <scope>NUCLEOTIDE SEQUENCE [LARGE SCALE GENOMIC DNA]</scope>
    <source>
        <strain evidence="2">cv. Hass</strain>
    </source>
</reference>
<name>A0ACC2MP21_PERAE</name>
<dbReference type="EMBL" id="CM056809">
    <property type="protein sequence ID" value="KAJ8647467.1"/>
    <property type="molecule type" value="Genomic_DNA"/>
</dbReference>